<evidence type="ECO:0008006" key="3">
    <source>
        <dbReference type="Google" id="ProtNLM"/>
    </source>
</evidence>
<dbReference type="Proteomes" id="UP000192343">
    <property type="component" value="Unassembled WGS sequence"/>
</dbReference>
<evidence type="ECO:0000313" key="2">
    <source>
        <dbReference type="Proteomes" id="UP000192343"/>
    </source>
</evidence>
<dbReference type="AlphaFoldDB" id="A0A1Y1S410"/>
<dbReference type="Gene3D" id="3.30.300.130">
    <property type="entry name" value="Fe-S cluster assembly (FSCA)"/>
    <property type="match status" value="1"/>
</dbReference>
<evidence type="ECO:0000313" key="1">
    <source>
        <dbReference type="EMBL" id="ORC38396.1"/>
    </source>
</evidence>
<dbReference type="RefSeq" id="WP_083047482.1">
    <property type="nucleotide sequence ID" value="NZ_MWQY01000001.1"/>
</dbReference>
<name>A0A1Y1S410_9SPIO</name>
<organism evidence="1 2">
    <name type="scientific">Marispirochaeta aestuarii</name>
    <dbReference type="NCBI Taxonomy" id="1963862"/>
    <lineage>
        <taxon>Bacteria</taxon>
        <taxon>Pseudomonadati</taxon>
        <taxon>Spirochaetota</taxon>
        <taxon>Spirochaetia</taxon>
        <taxon>Spirochaetales</taxon>
        <taxon>Spirochaetaceae</taxon>
        <taxon>Marispirochaeta</taxon>
    </lineage>
</organism>
<comment type="caution">
    <text evidence="1">The sequence shown here is derived from an EMBL/GenBank/DDBJ whole genome shotgun (WGS) entry which is preliminary data.</text>
</comment>
<protein>
    <recommendedName>
        <fullName evidence="3">MIP18 family-like domain-containing protein</fullName>
    </recommendedName>
</protein>
<gene>
    <name evidence="1" type="ORF">B4O97_01165</name>
</gene>
<sequence>MSSGMPLPVQRKIDSVLQRVKEPETLRSIGELNLVRRVRYSESEKRLIVFMDIADPRSTCMVCSIVNEHLGSSIRRELQREMEREFPGFSVEISG</sequence>
<dbReference type="STRING" id="1963862.B4O97_01165"/>
<keyword evidence="2" id="KW-1185">Reference proteome</keyword>
<proteinExistence type="predicted"/>
<reference evidence="1 2" key="1">
    <citation type="submission" date="2017-03" db="EMBL/GenBank/DDBJ databases">
        <title>Draft Genome sequence of Marispirochaeta sp. strain JC444.</title>
        <authorList>
            <person name="Shivani Y."/>
            <person name="Subhash Y."/>
            <person name="Sasikala C."/>
            <person name="Ramana C."/>
        </authorList>
    </citation>
    <scope>NUCLEOTIDE SEQUENCE [LARGE SCALE GENOMIC DNA]</scope>
    <source>
        <strain evidence="1 2">JC444</strain>
    </source>
</reference>
<dbReference type="InterPro" id="IPR034904">
    <property type="entry name" value="FSCA_dom_sf"/>
</dbReference>
<dbReference type="EMBL" id="MWQY01000001">
    <property type="protein sequence ID" value="ORC38396.1"/>
    <property type="molecule type" value="Genomic_DNA"/>
</dbReference>
<accession>A0A1Y1S410</accession>
<dbReference type="OrthoDB" id="9889055at2"/>